<dbReference type="Gene3D" id="3.40.50.150">
    <property type="entry name" value="Vaccinia Virus protein VP39"/>
    <property type="match status" value="1"/>
</dbReference>
<evidence type="ECO:0000256" key="3">
    <source>
        <dbReference type="ARBA" id="ARBA00022679"/>
    </source>
</evidence>
<dbReference type="GO" id="GO:0008171">
    <property type="term" value="F:O-methyltransferase activity"/>
    <property type="evidence" value="ECO:0007669"/>
    <property type="project" value="UniProtKB-UniRule"/>
</dbReference>
<feature type="compositionally biased region" description="Basic and acidic residues" evidence="7">
    <location>
        <begin position="146"/>
        <end position="155"/>
    </location>
</feature>
<dbReference type="CDD" id="cd02440">
    <property type="entry name" value="AdoMet_MTases"/>
    <property type="match status" value="1"/>
</dbReference>
<dbReference type="PANTHER" id="PTHR12315:SF0">
    <property type="entry name" value="7SK SNRNA METHYLPHOSPHATE CAPPING ENZYME"/>
    <property type="match status" value="1"/>
</dbReference>
<dbReference type="GO" id="GO:0017069">
    <property type="term" value="F:snRNA binding"/>
    <property type="evidence" value="ECO:0007669"/>
    <property type="project" value="TreeGrafter"/>
</dbReference>
<dbReference type="InterPro" id="IPR024160">
    <property type="entry name" value="BIN3_SAM-bd_dom"/>
</dbReference>
<comment type="similarity">
    <text evidence="1 6">Belongs to the methyltransferase superfamily.</text>
</comment>
<feature type="domain" description="Bin3-type SAM" evidence="8">
    <location>
        <begin position="57"/>
        <end position="315"/>
    </location>
</feature>
<keyword evidence="4 5" id="KW-0949">S-adenosyl-L-methionine</keyword>
<dbReference type="GO" id="GO:0040031">
    <property type="term" value="P:snRNA modification"/>
    <property type="evidence" value="ECO:0007669"/>
    <property type="project" value="TreeGrafter"/>
</dbReference>
<dbReference type="Proteomes" id="UP000694568">
    <property type="component" value="Unplaced"/>
</dbReference>
<evidence type="ECO:0000256" key="5">
    <source>
        <dbReference type="PROSITE-ProRule" id="PRU00848"/>
    </source>
</evidence>
<evidence type="ECO:0000256" key="7">
    <source>
        <dbReference type="SAM" id="MobiDB-lite"/>
    </source>
</evidence>
<sequence>MKRCALIGCRCGGPAVRPPEKKKKDKLRFQFGNHSGYYGYQGSYGDAWEGRVGAAEDPRLRLLEADWFRDRTVLDVGCGAGHLALAVARRFNPAHILGVELDPRLAHAATQNIRHFLSHDLATQNIKHFLSHDLPTQNIRHFLSHDQATEERKQIDPAPSPLRGSSPSQPEVPAPSHDVTLNILYLPPPMQGDYVSEAWPGRGQYDVIMCLSVTKWVQLQSGDGGVARLFRRAYQSLAPGGLFILEPQPWSSYAHSKRISEWTYRNFRAVRLRPEQFTSYLTDSVGFSSYRLLTHTDRSILFIYLGVRQVYIYISWCETGLYYLYIYNILV</sequence>
<keyword evidence="3 6" id="KW-0808">Transferase</keyword>
<dbReference type="InterPro" id="IPR039772">
    <property type="entry name" value="Bin3-like"/>
</dbReference>
<dbReference type="SUPFAM" id="SSF53335">
    <property type="entry name" value="S-adenosyl-L-methionine-dependent methyltransferases"/>
    <property type="match status" value="1"/>
</dbReference>
<proteinExistence type="inferred from homology"/>
<protein>
    <recommendedName>
        <fullName evidence="6">RNA methyltransferase</fullName>
        <ecNumber evidence="6">2.1.1.-</ecNumber>
    </recommendedName>
</protein>
<dbReference type="InterPro" id="IPR029063">
    <property type="entry name" value="SAM-dependent_MTases_sf"/>
</dbReference>
<dbReference type="Pfam" id="PF06859">
    <property type="entry name" value="Bin3"/>
    <property type="match status" value="1"/>
</dbReference>
<evidence type="ECO:0000256" key="6">
    <source>
        <dbReference type="RuleBase" id="RU367087"/>
    </source>
</evidence>
<dbReference type="PROSITE" id="PS51515">
    <property type="entry name" value="BIN3_SAM"/>
    <property type="match status" value="1"/>
</dbReference>
<dbReference type="InterPro" id="IPR010675">
    <property type="entry name" value="Bin3_C"/>
</dbReference>
<dbReference type="Ensembl" id="ENSSLUT00000040050.1">
    <property type="protein sequence ID" value="ENSSLUP00000038824.1"/>
    <property type="gene ID" value="ENSSLUG00000017328.1"/>
</dbReference>
<keyword evidence="2 6" id="KW-0489">Methyltransferase</keyword>
<evidence type="ECO:0000256" key="4">
    <source>
        <dbReference type="ARBA" id="ARBA00022691"/>
    </source>
</evidence>
<dbReference type="GO" id="GO:0032259">
    <property type="term" value="P:methylation"/>
    <property type="evidence" value="ECO:0007669"/>
    <property type="project" value="UniProtKB-KW"/>
</dbReference>
<evidence type="ECO:0000259" key="8">
    <source>
        <dbReference type="PROSITE" id="PS51515"/>
    </source>
</evidence>
<evidence type="ECO:0000256" key="2">
    <source>
        <dbReference type="ARBA" id="ARBA00022603"/>
    </source>
</evidence>
<evidence type="ECO:0000313" key="9">
    <source>
        <dbReference type="Ensembl" id="ENSSLUP00000038824.1"/>
    </source>
</evidence>
<dbReference type="GeneTree" id="ENSGT00940000153993"/>
<dbReference type="InterPro" id="IPR041698">
    <property type="entry name" value="Methyltransf_25"/>
</dbReference>
<accession>A0A8C9ZFD7</accession>
<organism evidence="9 10">
    <name type="scientific">Sander lucioperca</name>
    <name type="common">Pike-perch</name>
    <name type="synonym">Perca lucioperca</name>
    <dbReference type="NCBI Taxonomy" id="283035"/>
    <lineage>
        <taxon>Eukaryota</taxon>
        <taxon>Metazoa</taxon>
        <taxon>Chordata</taxon>
        <taxon>Craniata</taxon>
        <taxon>Vertebrata</taxon>
        <taxon>Euteleostomi</taxon>
        <taxon>Actinopterygii</taxon>
        <taxon>Neopterygii</taxon>
        <taxon>Teleostei</taxon>
        <taxon>Neoteleostei</taxon>
        <taxon>Acanthomorphata</taxon>
        <taxon>Eupercaria</taxon>
        <taxon>Perciformes</taxon>
        <taxon>Percoidei</taxon>
        <taxon>Percidae</taxon>
        <taxon>Luciopercinae</taxon>
        <taxon>Sander</taxon>
    </lineage>
</organism>
<gene>
    <name evidence="9" type="primary">LOC116059942</name>
</gene>
<dbReference type="Pfam" id="PF13649">
    <property type="entry name" value="Methyltransf_25"/>
    <property type="match status" value="1"/>
</dbReference>
<dbReference type="EC" id="2.1.1.-" evidence="6"/>
<dbReference type="PANTHER" id="PTHR12315">
    <property type="entry name" value="BICOID-INTERACTING PROTEIN RELATED"/>
    <property type="match status" value="1"/>
</dbReference>
<feature type="region of interest" description="Disordered" evidence="7">
    <location>
        <begin position="146"/>
        <end position="174"/>
    </location>
</feature>
<name>A0A8C9ZFD7_SANLU</name>
<reference evidence="9" key="2">
    <citation type="submission" date="2025-09" db="UniProtKB">
        <authorList>
            <consortium name="Ensembl"/>
        </authorList>
    </citation>
    <scope>IDENTIFICATION</scope>
</reference>
<evidence type="ECO:0000313" key="10">
    <source>
        <dbReference type="Proteomes" id="UP000694568"/>
    </source>
</evidence>
<keyword evidence="10" id="KW-1185">Reference proteome</keyword>
<evidence type="ECO:0000256" key="1">
    <source>
        <dbReference type="ARBA" id="ARBA00008361"/>
    </source>
</evidence>
<reference evidence="9" key="1">
    <citation type="submission" date="2025-08" db="UniProtKB">
        <authorList>
            <consortium name="Ensembl"/>
        </authorList>
    </citation>
    <scope>IDENTIFICATION</scope>
</reference>
<dbReference type="AlphaFoldDB" id="A0A8C9ZFD7"/>
<dbReference type="GO" id="GO:0008173">
    <property type="term" value="F:RNA methyltransferase activity"/>
    <property type="evidence" value="ECO:0007669"/>
    <property type="project" value="UniProtKB-UniRule"/>
</dbReference>